<sequence>MSYRGRRIPRRTRTRRKSRVIPVRVVEYCDHASFRNHAMNKTFALPSFRVLFAPTALCLCVAAAMAGSLPDALSTPTPQRILFVGDSLTHGRYTPVRSYGARTSKTAVRGTVSVVDENFGQTGAHAEREPGPWGGIPGLFARFALESGLDYDVHLEAMSATSLARHARVASDVIDRPTWDAVVLQELSAKPLPFALTHNRASDPPAFCASVAALARGIRVAAPHARVYLYETWPRADLARTLAGEPASDGFHARYLARLAEIADAYRDAYDATRRGDPAIAGVAPVGRAWQRAWATGVADPDPDARSGAPLLWYGLHARNDPPISRPDYLHPGVAGAYLSALVLFQQIAGVDVRTLGQHERAAAQLGIAPDLAVRLQVVASDTVRQASAAADAASTAGRPDPCAPQPGAALEPAD</sequence>
<dbReference type="AlphaFoldDB" id="A0A132ETA3"/>
<dbReference type="Gene3D" id="3.40.50.1110">
    <property type="entry name" value="SGNH hydrolase"/>
    <property type="match status" value="1"/>
</dbReference>
<dbReference type="EMBL" id="LPJX01000069">
    <property type="protein sequence ID" value="KWF58022.1"/>
    <property type="molecule type" value="Genomic_DNA"/>
</dbReference>
<proteinExistence type="predicted"/>
<dbReference type="SUPFAM" id="SSF52266">
    <property type="entry name" value="SGNH hydrolase"/>
    <property type="match status" value="1"/>
</dbReference>
<name>A0A132ETA3_9BURK</name>
<comment type="caution">
    <text evidence="2">The sequence shown here is derived from an EMBL/GenBank/DDBJ whole genome shotgun (WGS) entry which is preliminary data.</text>
</comment>
<protein>
    <recommendedName>
        <fullName evidence="4">SGNH/GDSL hydrolase family protein</fullName>
    </recommendedName>
</protein>
<dbReference type="InterPro" id="IPR036514">
    <property type="entry name" value="SGNH_hydro_sf"/>
</dbReference>
<accession>A0A132ETA3</accession>
<organism evidence="2 3">
    <name type="scientific">Burkholderia pseudomultivorans</name>
    <dbReference type="NCBI Taxonomy" id="1207504"/>
    <lineage>
        <taxon>Bacteria</taxon>
        <taxon>Pseudomonadati</taxon>
        <taxon>Pseudomonadota</taxon>
        <taxon>Betaproteobacteria</taxon>
        <taxon>Burkholderiales</taxon>
        <taxon>Burkholderiaceae</taxon>
        <taxon>Burkholderia</taxon>
        <taxon>Burkholderia cepacia complex</taxon>
    </lineage>
</organism>
<evidence type="ECO:0000313" key="2">
    <source>
        <dbReference type="EMBL" id="KWF58022.1"/>
    </source>
</evidence>
<evidence type="ECO:0000256" key="1">
    <source>
        <dbReference type="SAM" id="MobiDB-lite"/>
    </source>
</evidence>
<gene>
    <name evidence="2" type="ORF">WT57_30860</name>
</gene>
<dbReference type="Proteomes" id="UP000061512">
    <property type="component" value="Unassembled WGS sequence"/>
</dbReference>
<reference evidence="2 3" key="1">
    <citation type="submission" date="2015-11" db="EMBL/GenBank/DDBJ databases">
        <title>Expanding the genomic diversity of Burkholderia species for the development of highly accurate diagnostics.</title>
        <authorList>
            <person name="Sahl J."/>
            <person name="Keim P."/>
            <person name="Wagner D."/>
        </authorList>
    </citation>
    <scope>NUCLEOTIDE SEQUENCE [LARGE SCALE GENOMIC DNA]</scope>
    <source>
        <strain evidence="2 3">MSMB574WGS</strain>
    </source>
</reference>
<dbReference type="GO" id="GO:0016788">
    <property type="term" value="F:hydrolase activity, acting on ester bonds"/>
    <property type="evidence" value="ECO:0007669"/>
    <property type="project" value="UniProtKB-ARBA"/>
</dbReference>
<evidence type="ECO:0008006" key="4">
    <source>
        <dbReference type="Google" id="ProtNLM"/>
    </source>
</evidence>
<feature type="region of interest" description="Disordered" evidence="1">
    <location>
        <begin position="389"/>
        <end position="415"/>
    </location>
</feature>
<evidence type="ECO:0000313" key="3">
    <source>
        <dbReference type="Proteomes" id="UP000061512"/>
    </source>
</evidence>